<dbReference type="PANTHER" id="PTHR36981:SF1">
    <property type="entry name" value="P2X PURINORECEPTOR 7 INTRACELLULAR DOMAIN-CONTAINING PROTEIN"/>
    <property type="match status" value="1"/>
</dbReference>
<evidence type="ECO:0000256" key="1">
    <source>
        <dbReference type="SAM" id="MobiDB-lite"/>
    </source>
</evidence>
<dbReference type="InterPro" id="IPR046815">
    <property type="entry name" value="P2RX7_C"/>
</dbReference>
<organism evidence="3 4">
    <name type="scientific">Acropora cervicornis</name>
    <name type="common">Staghorn coral</name>
    <dbReference type="NCBI Taxonomy" id="6130"/>
    <lineage>
        <taxon>Eukaryota</taxon>
        <taxon>Metazoa</taxon>
        <taxon>Cnidaria</taxon>
        <taxon>Anthozoa</taxon>
        <taxon>Hexacorallia</taxon>
        <taxon>Scleractinia</taxon>
        <taxon>Astrocoeniina</taxon>
        <taxon>Acroporidae</taxon>
        <taxon>Acropora</taxon>
    </lineage>
</organism>
<keyword evidence="4" id="KW-1185">Reference proteome</keyword>
<feature type="compositionally biased region" description="Basic and acidic residues" evidence="1">
    <location>
        <begin position="7"/>
        <end position="16"/>
    </location>
</feature>
<dbReference type="PANTHER" id="PTHR36981">
    <property type="entry name" value="ZGC:195170"/>
    <property type="match status" value="1"/>
</dbReference>
<feature type="compositionally biased region" description="Acidic residues" evidence="1">
    <location>
        <begin position="17"/>
        <end position="27"/>
    </location>
</feature>
<feature type="domain" description="P2X purinoreceptor 7 intracellular" evidence="2">
    <location>
        <begin position="22"/>
        <end position="160"/>
    </location>
</feature>
<accession>A0AAD9PY24</accession>
<dbReference type="AlphaFoldDB" id="A0AAD9PY24"/>
<proteinExistence type="predicted"/>
<feature type="region of interest" description="Disordered" evidence="1">
    <location>
        <begin position="1"/>
        <end position="27"/>
    </location>
</feature>
<sequence length="172" mass="20131">MAALEPYRFEPERVQDENEASDDDNEESERLNNLNWCSCGRCEVRETTRECICCLEVPESEHKFTEGSRMGCITDHEEFSVVCLTRAVLRTAIVGFHYLNRSPVPSPMQNRNYRYAAYRQYVWWIYKRLGRKKRKVIPSCVVSAIRKEFPEADGNYTGFRDPSINEIDLAFL</sequence>
<evidence type="ECO:0000313" key="3">
    <source>
        <dbReference type="EMBL" id="KAK2551190.1"/>
    </source>
</evidence>
<reference evidence="3" key="2">
    <citation type="journal article" date="2023" name="Science">
        <title>Genomic signatures of disease resistance in endangered staghorn corals.</title>
        <authorList>
            <person name="Vollmer S.V."/>
            <person name="Selwyn J.D."/>
            <person name="Despard B.A."/>
            <person name="Roesel C.L."/>
        </authorList>
    </citation>
    <scope>NUCLEOTIDE SEQUENCE</scope>
    <source>
        <strain evidence="3">K2</strain>
    </source>
</reference>
<protein>
    <submittedName>
        <fullName evidence="3">P2X purinoceptor 7</fullName>
    </submittedName>
</protein>
<reference evidence="3" key="1">
    <citation type="journal article" date="2023" name="G3 (Bethesda)">
        <title>Whole genome assembly and annotation of the endangered Caribbean coral Acropora cervicornis.</title>
        <authorList>
            <person name="Selwyn J.D."/>
            <person name="Vollmer S.V."/>
        </authorList>
    </citation>
    <scope>NUCLEOTIDE SEQUENCE</scope>
    <source>
        <strain evidence="3">K2</strain>
    </source>
</reference>
<dbReference type="Proteomes" id="UP001249851">
    <property type="component" value="Unassembled WGS sequence"/>
</dbReference>
<comment type="caution">
    <text evidence="3">The sequence shown here is derived from an EMBL/GenBank/DDBJ whole genome shotgun (WGS) entry which is preliminary data.</text>
</comment>
<dbReference type="Pfam" id="PF20478">
    <property type="entry name" value="P2RX7_C"/>
    <property type="match status" value="1"/>
</dbReference>
<evidence type="ECO:0000313" key="4">
    <source>
        <dbReference type="Proteomes" id="UP001249851"/>
    </source>
</evidence>
<name>A0AAD9PY24_ACRCE</name>
<dbReference type="EMBL" id="JARQWQ010000100">
    <property type="protein sequence ID" value="KAK2551190.1"/>
    <property type="molecule type" value="Genomic_DNA"/>
</dbReference>
<gene>
    <name evidence="3" type="ORF">P5673_027952</name>
</gene>
<evidence type="ECO:0000259" key="2">
    <source>
        <dbReference type="Pfam" id="PF20478"/>
    </source>
</evidence>